<dbReference type="Proteomes" id="UP001152795">
    <property type="component" value="Unassembled WGS sequence"/>
</dbReference>
<dbReference type="AlphaFoldDB" id="A0A7D9KG28"/>
<proteinExistence type="predicted"/>
<dbReference type="EMBL" id="CACRXK020036618">
    <property type="protein sequence ID" value="CAB4044865.1"/>
    <property type="molecule type" value="Genomic_DNA"/>
</dbReference>
<evidence type="ECO:0000313" key="2">
    <source>
        <dbReference type="Proteomes" id="UP001152795"/>
    </source>
</evidence>
<evidence type="ECO:0000313" key="1">
    <source>
        <dbReference type="EMBL" id="CAB4044865.1"/>
    </source>
</evidence>
<feature type="non-terminal residue" evidence="1">
    <location>
        <position position="1"/>
    </location>
</feature>
<dbReference type="Gene3D" id="3.90.228.10">
    <property type="match status" value="1"/>
</dbReference>
<comment type="caution">
    <text evidence="1">The sequence shown here is derived from an EMBL/GenBank/DDBJ whole genome shotgun (WGS) entry which is preliminary data.</text>
</comment>
<accession>A0A7D9KG28</accession>
<dbReference type="OrthoDB" id="5970450at2759"/>
<dbReference type="SUPFAM" id="SSF56399">
    <property type="entry name" value="ADP-ribosylation"/>
    <property type="match status" value="1"/>
</dbReference>
<dbReference type="PANTHER" id="PTHR36649:SF28">
    <property type="entry name" value="UBIQUITIN-LIKE DOMAIN-CONTAINING PROTEIN"/>
    <property type="match status" value="1"/>
</dbReference>
<protein>
    <submittedName>
        <fullName evidence="1">Ubiquitin domain-containing</fullName>
    </submittedName>
</protein>
<sequence length="197" mass="21974">QGVKPGTTLLMVKTGYTATEPVQTSYIGDDDLDQLYNYNFTNVLDSDLQFVRGGHPYTRPCGWHRVALKVLGRYDDDVWLGTRGIRTWSSEGEWAVSYHGTAAENIRPICSGGYDTGKCTKQMFGPGIYSTPSFAVAESYAKQFVLKGVSYKMLLQNRVNLVSSKIVPRESNCAEADYFVTPDDKDIRPYGVCLKQV</sequence>
<reference evidence="1" key="1">
    <citation type="submission" date="2020-04" db="EMBL/GenBank/DDBJ databases">
        <authorList>
            <person name="Alioto T."/>
            <person name="Alioto T."/>
            <person name="Gomez Garrido J."/>
        </authorList>
    </citation>
    <scope>NUCLEOTIDE SEQUENCE</scope>
    <source>
        <strain evidence="1">A484AB</strain>
    </source>
</reference>
<name>A0A7D9KG28_PARCT</name>
<gene>
    <name evidence="1" type="ORF">PACLA_8A069214</name>
</gene>
<organism evidence="1 2">
    <name type="scientific">Paramuricea clavata</name>
    <name type="common">Red gorgonian</name>
    <name type="synonym">Violescent sea-whip</name>
    <dbReference type="NCBI Taxonomy" id="317549"/>
    <lineage>
        <taxon>Eukaryota</taxon>
        <taxon>Metazoa</taxon>
        <taxon>Cnidaria</taxon>
        <taxon>Anthozoa</taxon>
        <taxon>Octocorallia</taxon>
        <taxon>Malacalcyonacea</taxon>
        <taxon>Plexauridae</taxon>
        <taxon>Paramuricea</taxon>
    </lineage>
</organism>
<keyword evidence="2" id="KW-1185">Reference proteome</keyword>
<dbReference type="PANTHER" id="PTHR36649">
    <property type="entry name" value="UBIQUITIN-LIKE DOMAIN-CONTAINING PROTEIN"/>
    <property type="match status" value="1"/>
</dbReference>